<dbReference type="InterPro" id="IPR021352">
    <property type="entry name" value="DUF2971"/>
</dbReference>
<gene>
    <name evidence="1" type="ORF">HB762_27620</name>
    <name evidence="2" type="ORF">HB762_28100</name>
</gene>
<reference evidence="1" key="1">
    <citation type="submission" date="2020-03" db="EMBL/GenBank/DDBJ databases">
        <title>Five strains of Vibrio campbellii isolated from Mariana Trench.</title>
        <authorList>
            <person name="Liang J."/>
            <person name="Zhang X.-H."/>
        </authorList>
    </citation>
    <scope>NUCLEOTIDE SEQUENCE</scope>
    <source>
        <strain evidence="1">LJC013</strain>
        <plasmid evidence="1">unnamed2</plasmid>
    </source>
</reference>
<evidence type="ECO:0000313" key="3">
    <source>
        <dbReference type="Proteomes" id="UP001059912"/>
    </source>
</evidence>
<keyword evidence="1" id="KW-0614">Plasmid</keyword>
<dbReference type="RefSeq" id="WP_255905365.1">
    <property type="nucleotide sequence ID" value="NZ_CP050473.1"/>
</dbReference>
<dbReference type="EMBL" id="CP050473">
    <property type="protein sequence ID" value="UTZ35127.1"/>
    <property type="molecule type" value="Genomic_DNA"/>
</dbReference>
<keyword evidence="3" id="KW-1185">Reference proteome</keyword>
<protein>
    <submittedName>
        <fullName evidence="1">DUF2971 domain-containing protein</fullName>
    </submittedName>
</protein>
<dbReference type="EMBL" id="CP050473">
    <property type="protein sequence ID" value="UTZ35036.1"/>
    <property type="molecule type" value="Genomic_DNA"/>
</dbReference>
<evidence type="ECO:0000313" key="1">
    <source>
        <dbReference type="EMBL" id="UTZ35036.1"/>
    </source>
</evidence>
<dbReference type="Pfam" id="PF11185">
    <property type="entry name" value="DUF2971"/>
    <property type="match status" value="1"/>
</dbReference>
<accession>A0ABY5IL70</accession>
<name>A0ABY5IL70_9VIBR</name>
<evidence type="ECO:0000313" key="2">
    <source>
        <dbReference type="EMBL" id="UTZ35127.1"/>
    </source>
</evidence>
<dbReference type="Proteomes" id="UP001059912">
    <property type="component" value="Plasmid unnamed2"/>
</dbReference>
<geneLocation type="plasmid" evidence="1 3">
    <name>unnamed2</name>
</geneLocation>
<proteinExistence type="predicted"/>
<organism evidence="1 3">
    <name type="scientific">Vibrio campbellii</name>
    <dbReference type="NCBI Taxonomy" id="680"/>
    <lineage>
        <taxon>Bacteria</taxon>
        <taxon>Pseudomonadati</taxon>
        <taxon>Pseudomonadota</taxon>
        <taxon>Gammaproteobacteria</taxon>
        <taxon>Vibrionales</taxon>
        <taxon>Vibrionaceae</taxon>
        <taxon>Vibrio</taxon>
    </lineage>
</organism>
<sequence>MKLFKFRAANERDISALVNNQLYFSSYEQLNDPYEGWATYDSSKVNDKLRIKLLKSVFQENGYSNVDAERKAKEEYLRCLEQQSNISFSDHVDSQYEEKLVEYFNEHKDRNAVCSMSKGADVDFPEVLASMMMWSHYGNGFKGICLEFDAERLIESLRYNGSMIGTVHVEYPKDGNLPVINLHDYYCDIIDNTSHSSKSILQALSTKANCWAYEREFRLIADHGLHTYDISALNSIYIPMKTPRTIVEKILSYVSEQKVSINIYVVTLHKSSYKFGFKKIFPIS</sequence>